<dbReference type="Proteomes" id="UP001172738">
    <property type="component" value="Unassembled WGS sequence"/>
</dbReference>
<dbReference type="RefSeq" id="WP_301129532.1">
    <property type="nucleotide sequence ID" value="NZ_JAUHPV010000007.1"/>
</dbReference>
<evidence type="ECO:0000313" key="4">
    <source>
        <dbReference type="Proteomes" id="UP001172738"/>
    </source>
</evidence>
<dbReference type="EMBL" id="JAUHPV010000007">
    <property type="protein sequence ID" value="MDN4473726.1"/>
    <property type="molecule type" value="Genomic_DNA"/>
</dbReference>
<evidence type="ECO:0000313" key="3">
    <source>
        <dbReference type="EMBL" id="MDN4473726.1"/>
    </source>
</evidence>
<name>A0ABT8G3M0_9MICO</name>
<dbReference type="PROSITE" id="PS51257">
    <property type="entry name" value="PROKAR_LIPOPROTEIN"/>
    <property type="match status" value="1"/>
</dbReference>
<gene>
    <name evidence="3" type="ORF">QQX04_12040</name>
</gene>
<keyword evidence="2" id="KW-0812">Transmembrane</keyword>
<keyword evidence="4" id="KW-1185">Reference proteome</keyword>
<keyword evidence="2" id="KW-1133">Transmembrane helix</keyword>
<organism evidence="3 4">
    <name type="scientific">Demequina zhanjiangensis</name>
    <dbReference type="NCBI Taxonomy" id="3051659"/>
    <lineage>
        <taxon>Bacteria</taxon>
        <taxon>Bacillati</taxon>
        <taxon>Actinomycetota</taxon>
        <taxon>Actinomycetes</taxon>
        <taxon>Micrococcales</taxon>
        <taxon>Demequinaceae</taxon>
        <taxon>Demequina</taxon>
    </lineage>
</organism>
<feature type="compositionally biased region" description="Low complexity" evidence="1">
    <location>
        <begin position="75"/>
        <end position="85"/>
    </location>
</feature>
<evidence type="ECO:0000256" key="1">
    <source>
        <dbReference type="SAM" id="MobiDB-lite"/>
    </source>
</evidence>
<reference evidence="3" key="1">
    <citation type="submission" date="2023-06" db="EMBL/GenBank/DDBJ databases">
        <title>SYSU T00b26.</title>
        <authorList>
            <person name="Gao L."/>
            <person name="Fang B.-Z."/>
            <person name="Li W.-J."/>
        </authorList>
    </citation>
    <scope>NUCLEOTIDE SEQUENCE</scope>
    <source>
        <strain evidence="3">SYSU T00b26</strain>
    </source>
</reference>
<evidence type="ECO:0000256" key="2">
    <source>
        <dbReference type="SAM" id="Phobius"/>
    </source>
</evidence>
<feature type="region of interest" description="Disordered" evidence="1">
    <location>
        <begin position="34"/>
        <end position="88"/>
    </location>
</feature>
<protein>
    <recommendedName>
        <fullName evidence="5">DUF4129 domain-containing protein</fullName>
    </recommendedName>
</protein>
<proteinExistence type="predicted"/>
<evidence type="ECO:0008006" key="5">
    <source>
        <dbReference type="Google" id="ProtNLM"/>
    </source>
</evidence>
<feature type="compositionally biased region" description="Acidic residues" evidence="1">
    <location>
        <begin position="64"/>
        <end position="74"/>
    </location>
</feature>
<feature type="transmembrane region" description="Helical" evidence="2">
    <location>
        <begin position="95"/>
        <end position="115"/>
    </location>
</feature>
<keyword evidence="2" id="KW-0472">Membrane</keyword>
<accession>A0ABT8G3M0</accession>
<comment type="caution">
    <text evidence="3">The sequence shown here is derived from an EMBL/GenBank/DDBJ whole genome shotgun (WGS) entry which is preliminary data.</text>
</comment>
<sequence length="239" mass="25596">MRRAVRIIVAGTVGTALVFGTAACDSLPDIDPSRLPSISLPTRTTDAPDPEPTETAEPAPVETVTEEAAPEETEQATPEPSASPEEAADEEPFVWWPWAIAALVLLVLLIIWARAASKRRAWDRRLATARAEMSWLEDSLVPQVLAKPSAAEAAALWQSAKPRVLAADQELHALHEAAPGDKRLASAMRAKDVLNALVDAVDADTSTEGATDADSLRARRAALDKARADVRSYLRGEPA</sequence>